<feature type="region of interest" description="Disordered" evidence="1">
    <location>
        <begin position="130"/>
        <end position="184"/>
    </location>
</feature>
<evidence type="ECO:0000313" key="3">
    <source>
        <dbReference type="Proteomes" id="UP000324748"/>
    </source>
</evidence>
<sequence>MTRDINSAPLPQNGFVSLGSSLPLIYEADTRPPTEGAILLELGISPALINSQATSLALETMSNRLNPVPCPIKHQTFAVHTSTTTKLQIQSLTPCPFKQNPLPSLILSPAPQPLTHQASNITYLGSGQQLVQAKTSSQRPQTASSQHQDARTQLALSNHLPPPPPRSTPLPLASEYQHPQVQHH</sequence>
<protein>
    <submittedName>
        <fullName evidence="2">Uncharacterized protein</fullName>
    </submittedName>
</protein>
<dbReference type="Proteomes" id="UP000324748">
    <property type="component" value="Unassembled WGS sequence"/>
</dbReference>
<proteinExistence type="predicted"/>
<evidence type="ECO:0000256" key="1">
    <source>
        <dbReference type="SAM" id="MobiDB-lite"/>
    </source>
</evidence>
<dbReference type="AlphaFoldDB" id="A0A5B0PR30"/>
<dbReference type="EMBL" id="VSWC01000042">
    <property type="protein sequence ID" value="KAA1103173.1"/>
    <property type="molecule type" value="Genomic_DNA"/>
</dbReference>
<gene>
    <name evidence="2" type="ORF">PGT21_009019</name>
</gene>
<keyword evidence="3" id="KW-1185">Reference proteome</keyword>
<name>A0A5B0PR30_PUCGR</name>
<dbReference type="OrthoDB" id="10553470at2759"/>
<accession>A0A5B0PR30</accession>
<comment type="caution">
    <text evidence="2">The sequence shown here is derived from an EMBL/GenBank/DDBJ whole genome shotgun (WGS) entry which is preliminary data.</text>
</comment>
<reference evidence="2 3" key="1">
    <citation type="submission" date="2019-05" db="EMBL/GenBank/DDBJ databases">
        <title>Emergence of the Ug99 lineage of the wheat stem rust pathogen through somatic hybridization.</title>
        <authorList>
            <person name="Li F."/>
            <person name="Upadhyaya N.M."/>
            <person name="Sperschneider J."/>
            <person name="Matny O."/>
            <person name="Nguyen-Phuc H."/>
            <person name="Mago R."/>
            <person name="Raley C."/>
            <person name="Miller M.E."/>
            <person name="Silverstein K.A.T."/>
            <person name="Henningsen E."/>
            <person name="Hirsch C.D."/>
            <person name="Visser B."/>
            <person name="Pretorius Z.A."/>
            <person name="Steffenson B.J."/>
            <person name="Schwessinger B."/>
            <person name="Dodds P.N."/>
            <person name="Figueroa M."/>
        </authorList>
    </citation>
    <scope>NUCLEOTIDE SEQUENCE [LARGE SCALE GENOMIC DNA]</scope>
    <source>
        <strain evidence="2">21-0</strain>
    </source>
</reference>
<evidence type="ECO:0000313" key="2">
    <source>
        <dbReference type="EMBL" id="KAA1103173.1"/>
    </source>
</evidence>
<organism evidence="2 3">
    <name type="scientific">Puccinia graminis f. sp. tritici</name>
    <dbReference type="NCBI Taxonomy" id="56615"/>
    <lineage>
        <taxon>Eukaryota</taxon>
        <taxon>Fungi</taxon>
        <taxon>Dikarya</taxon>
        <taxon>Basidiomycota</taxon>
        <taxon>Pucciniomycotina</taxon>
        <taxon>Pucciniomycetes</taxon>
        <taxon>Pucciniales</taxon>
        <taxon>Pucciniaceae</taxon>
        <taxon>Puccinia</taxon>
    </lineage>
</organism>
<feature type="compositionally biased region" description="Polar residues" evidence="1">
    <location>
        <begin position="130"/>
        <end position="147"/>
    </location>
</feature>